<evidence type="ECO:0000256" key="1">
    <source>
        <dbReference type="SAM" id="MobiDB-lite"/>
    </source>
</evidence>
<dbReference type="EMBL" id="JYDU01000026">
    <property type="protein sequence ID" value="KRX97887.1"/>
    <property type="molecule type" value="Genomic_DNA"/>
</dbReference>
<evidence type="ECO:0000313" key="2">
    <source>
        <dbReference type="EMBL" id="KRX97887.1"/>
    </source>
</evidence>
<organism evidence="2 5">
    <name type="scientific">Trichinella pseudospiralis</name>
    <name type="common">Parasitic roundworm</name>
    <dbReference type="NCBI Taxonomy" id="6337"/>
    <lineage>
        <taxon>Eukaryota</taxon>
        <taxon>Metazoa</taxon>
        <taxon>Ecdysozoa</taxon>
        <taxon>Nematoda</taxon>
        <taxon>Enoplea</taxon>
        <taxon>Dorylaimia</taxon>
        <taxon>Trichinellida</taxon>
        <taxon>Trichinellidae</taxon>
        <taxon>Trichinella</taxon>
    </lineage>
</organism>
<dbReference type="Proteomes" id="UP000054632">
    <property type="component" value="Unassembled WGS sequence"/>
</dbReference>
<evidence type="ECO:0000313" key="3">
    <source>
        <dbReference type="EMBL" id="KRY70721.1"/>
    </source>
</evidence>
<dbReference type="Proteomes" id="UP000054815">
    <property type="component" value="Unassembled WGS sequence"/>
</dbReference>
<evidence type="ECO:0000313" key="4">
    <source>
        <dbReference type="Proteomes" id="UP000054632"/>
    </source>
</evidence>
<accession>A0A0V0YCB9</accession>
<gene>
    <name evidence="3" type="ORF">T4A_3866</name>
    <name evidence="2" type="ORF">T4E_955</name>
</gene>
<comment type="caution">
    <text evidence="2">The sequence shown here is derived from an EMBL/GenBank/DDBJ whole genome shotgun (WGS) entry which is preliminary data.</text>
</comment>
<dbReference type="EMBL" id="JYDR01000068">
    <property type="protein sequence ID" value="KRY70721.1"/>
    <property type="molecule type" value="Genomic_DNA"/>
</dbReference>
<protein>
    <submittedName>
        <fullName evidence="2">Uncharacterized protein</fullName>
    </submittedName>
</protein>
<feature type="compositionally biased region" description="Polar residues" evidence="1">
    <location>
        <begin position="68"/>
        <end position="81"/>
    </location>
</feature>
<name>A0A0V0YCB9_TRIPS</name>
<proteinExistence type="predicted"/>
<reference evidence="4 5" key="1">
    <citation type="submission" date="2015-01" db="EMBL/GenBank/DDBJ databases">
        <title>Evolution of Trichinella species and genotypes.</title>
        <authorList>
            <person name="Korhonen P.K."/>
            <person name="Edoardo P."/>
            <person name="Giuseppe L.R."/>
            <person name="Gasser R.B."/>
        </authorList>
    </citation>
    <scope>NUCLEOTIDE SEQUENCE [LARGE SCALE GENOMIC DNA]</scope>
    <source>
        <strain evidence="3">ISS13</strain>
        <strain evidence="2">ISS141</strain>
    </source>
</reference>
<dbReference type="AlphaFoldDB" id="A0A0V0YCB9"/>
<sequence>MKAAYAKQSKAGSQRRPAALLSAVLWPDYTRAFVTASARSGRRRAPHSAGRLLLPAVDNQSIRLDWQSNRPIHGNATQPRPTSERNWEFYTYSKRTPAISP</sequence>
<evidence type="ECO:0000313" key="5">
    <source>
        <dbReference type="Proteomes" id="UP000054815"/>
    </source>
</evidence>
<feature type="region of interest" description="Disordered" evidence="1">
    <location>
        <begin position="68"/>
        <end position="101"/>
    </location>
</feature>